<dbReference type="GO" id="GO:0003700">
    <property type="term" value="F:DNA-binding transcription factor activity"/>
    <property type="evidence" value="ECO:0007669"/>
    <property type="project" value="InterPro"/>
</dbReference>
<dbReference type="Proteomes" id="UP001497480">
    <property type="component" value="Unassembled WGS sequence"/>
</dbReference>
<dbReference type="PANTHER" id="PTHR31003:SF22">
    <property type="entry name" value="TRANSCRIPTION FACTOR HHO5"/>
    <property type="match status" value="1"/>
</dbReference>
<dbReference type="InterPro" id="IPR044787">
    <property type="entry name" value="HHO5-like"/>
</dbReference>
<dbReference type="InterPro" id="IPR058673">
    <property type="entry name" value="HHO5-like_N"/>
</dbReference>
<accession>A0AAV1WWV3</accession>
<dbReference type="PANTHER" id="PTHR31003">
    <property type="entry name" value="MYB FAMILY TRANSCRIPTION FACTOR"/>
    <property type="match status" value="1"/>
</dbReference>
<feature type="domain" description="HHO5-like N-terminal" evidence="3">
    <location>
        <begin position="4"/>
        <end position="74"/>
    </location>
</feature>
<protein>
    <recommendedName>
        <fullName evidence="3">HHO5-like N-terminal domain-containing protein</fullName>
    </recommendedName>
</protein>
<dbReference type="GO" id="GO:0005634">
    <property type="term" value="C:nucleus"/>
    <property type="evidence" value="ECO:0007669"/>
    <property type="project" value="UniProtKB-SubCell"/>
</dbReference>
<dbReference type="GO" id="GO:0003677">
    <property type="term" value="F:DNA binding"/>
    <property type="evidence" value="ECO:0007669"/>
    <property type="project" value="UniProtKB-KW"/>
</dbReference>
<gene>
    <name evidence="4" type="ORF">LLUT_LOCUS14956</name>
</gene>
<dbReference type="EMBL" id="CAXHTB010000010">
    <property type="protein sequence ID" value="CAL0313896.1"/>
    <property type="molecule type" value="Genomic_DNA"/>
</dbReference>
<evidence type="ECO:0000259" key="3">
    <source>
        <dbReference type="Pfam" id="PF26575"/>
    </source>
</evidence>
<proteinExistence type="predicted"/>
<keyword evidence="2" id="KW-0238">DNA-binding</keyword>
<dbReference type="Pfam" id="PF26575">
    <property type="entry name" value="HHO5_N"/>
    <property type="match status" value="1"/>
</dbReference>
<organism evidence="4 5">
    <name type="scientific">Lupinus luteus</name>
    <name type="common">European yellow lupine</name>
    <dbReference type="NCBI Taxonomy" id="3873"/>
    <lineage>
        <taxon>Eukaryota</taxon>
        <taxon>Viridiplantae</taxon>
        <taxon>Streptophyta</taxon>
        <taxon>Embryophyta</taxon>
        <taxon>Tracheophyta</taxon>
        <taxon>Spermatophyta</taxon>
        <taxon>Magnoliopsida</taxon>
        <taxon>eudicotyledons</taxon>
        <taxon>Gunneridae</taxon>
        <taxon>Pentapetalae</taxon>
        <taxon>rosids</taxon>
        <taxon>fabids</taxon>
        <taxon>Fabales</taxon>
        <taxon>Fabaceae</taxon>
        <taxon>Papilionoideae</taxon>
        <taxon>50 kb inversion clade</taxon>
        <taxon>genistoids sensu lato</taxon>
        <taxon>core genistoids</taxon>
        <taxon>Genisteae</taxon>
        <taxon>Lupinus</taxon>
    </lineage>
</organism>
<sequence>MELSLDLSLAFVPRTISELLSDVSAEIKVGSHKMAMLDDYVKRLENEMRKIEAFKRELPQCMLIVNQVFLNLNDKLLCVKSIYYTSWVRLPQLKVEVNKVQAQMKALMIEKDKLQTFTGNVTFHSFENAKEQICLIHPDDDLSWMSIGRLLDEGRLFFDKADGSLSSCICRVKIYNV</sequence>
<reference evidence="4 5" key="1">
    <citation type="submission" date="2024-03" db="EMBL/GenBank/DDBJ databases">
        <authorList>
            <person name="Martinez-Hernandez J."/>
        </authorList>
    </citation>
    <scope>NUCLEOTIDE SEQUENCE [LARGE SCALE GENOMIC DNA]</scope>
</reference>
<evidence type="ECO:0000256" key="2">
    <source>
        <dbReference type="ARBA" id="ARBA00023125"/>
    </source>
</evidence>
<name>A0AAV1WWV3_LUPLU</name>
<comment type="subcellular location">
    <subcellularLocation>
        <location evidence="1">Nucleus</location>
    </subcellularLocation>
</comment>
<evidence type="ECO:0000256" key="1">
    <source>
        <dbReference type="ARBA" id="ARBA00004123"/>
    </source>
</evidence>
<dbReference type="AlphaFoldDB" id="A0AAV1WWV3"/>
<keyword evidence="5" id="KW-1185">Reference proteome</keyword>
<evidence type="ECO:0000313" key="5">
    <source>
        <dbReference type="Proteomes" id="UP001497480"/>
    </source>
</evidence>
<comment type="caution">
    <text evidence="4">The sequence shown here is derived from an EMBL/GenBank/DDBJ whole genome shotgun (WGS) entry which is preliminary data.</text>
</comment>
<evidence type="ECO:0000313" key="4">
    <source>
        <dbReference type="EMBL" id="CAL0313896.1"/>
    </source>
</evidence>